<evidence type="ECO:0000313" key="3">
    <source>
        <dbReference type="EMBL" id="KRM84328.1"/>
    </source>
</evidence>
<proteinExistence type="inferred from homology"/>
<protein>
    <recommendedName>
        <fullName evidence="2">Stress response regulator gls24 homolog</fullName>
    </recommendedName>
</protein>
<accession>A0A0R2BYK8</accession>
<dbReference type="Proteomes" id="UP000051576">
    <property type="component" value="Unassembled WGS sequence"/>
</dbReference>
<dbReference type="Pfam" id="PF03780">
    <property type="entry name" value="Asp23"/>
    <property type="match status" value="1"/>
</dbReference>
<keyword evidence="4" id="KW-1185">Reference proteome</keyword>
<dbReference type="eggNOG" id="COG1302">
    <property type="taxonomic scope" value="Bacteria"/>
</dbReference>
<dbReference type="EMBL" id="AYYX01000082">
    <property type="protein sequence ID" value="KRM84328.1"/>
    <property type="molecule type" value="Genomic_DNA"/>
</dbReference>
<dbReference type="InterPro" id="IPR005531">
    <property type="entry name" value="Asp23"/>
</dbReference>
<name>A0A0R2BYK8_9LACO</name>
<gene>
    <name evidence="3" type="ORF">FD21_GL002049</name>
</gene>
<dbReference type="PANTHER" id="PTHR34297:SF3">
    <property type="entry name" value="ALKALINE SHOCK PROTEIN 23"/>
    <property type="match status" value="1"/>
</dbReference>
<evidence type="ECO:0000313" key="4">
    <source>
        <dbReference type="Proteomes" id="UP000051576"/>
    </source>
</evidence>
<dbReference type="STRING" id="1133569.FD21_GL002049"/>
<dbReference type="PANTHER" id="PTHR34297">
    <property type="entry name" value="HYPOTHETICAL CYTOSOLIC PROTEIN-RELATED"/>
    <property type="match status" value="1"/>
</dbReference>
<sequence length="136" mass="15078">MATATMDTTVKKEIIFDKEVLEKIAAKTAQEVDGVLDLQGGFFDQMTSQLAGNKHGQGVSADIDADDQKVELELEGILEYGKNANEIFDKLTKKIVVAINSMTGYQVAAIKLHVKDLLTPQQWHDQQEKTSKNKNK</sequence>
<comment type="caution">
    <text evidence="3">The sequence shown here is derived from an EMBL/GenBank/DDBJ whole genome shotgun (WGS) entry which is preliminary data.</text>
</comment>
<organism evidence="3 4">
    <name type="scientific">Liquorilactobacillus vini DSM 20605</name>
    <dbReference type="NCBI Taxonomy" id="1133569"/>
    <lineage>
        <taxon>Bacteria</taxon>
        <taxon>Bacillati</taxon>
        <taxon>Bacillota</taxon>
        <taxon>Bacilli</taxon>
        <taxon>Lactobacillales</taxon>
        <taxon>Lactobacillaceae</taxon>
        <taxon>Liquorilactobacillus</taxon>
    </lineage>
</organism>
<dbReference type="AlphaFoldDB" id="A0A0R2BYK8"/>
<comment type="similarity">
    <text evidence="1">Belongs to the asp23 family.</text>
</comment>
<evidence type="ECO:0000256" key="2">
    <source>
        <dbReference type="ARBA" id="ARBA00039575"/>
    </source>
</evidence>
<reference evidence="3 4" key="1">
    <citation type="journal article" date="2015" name="Genome Announc.">
        <title>Expanding the biotechnology potential of lactobacilli through comparative genomics of 213 strains and associated genera.</title>
        <authorList>
            <person name="Sun Z."/>
            <person name="Harris H.M."/>
            <person name="McCann A."/>
            <person name="Guo C."/>
            <person name="Argimon S."/>
            <person name="Zhang W."/>
            <person name="Yang X."/>
            <person name="Jeffery I.B."/>
            <person name="Cooney J.C."/>
            <person name="Kagawa T.F."/>
            <person name="Liu W."/>
            <person name="Song Y."/>
            <person name="Salvetti E."/>
            <person name="Wrobel A."/>
            <person name="Rasinkangas P."/>
            <person name="Parkhill J."/>
            <person name="Rea M.C."/>
            <person name="O'Sullivan O."/>
            <person name="Ritari J."/>
            <person name="Douillard F.P."/>
            <person name="Paul Ross R."/>
            <person name="Yang R."/>
            <person name="Briner A.E."/>
            <person name="Felis G.E."/>
            <person name="de Vos W.M."/>
            <person name="Barrangou R."/>
            <person name="Klaenhammer T.R."/>
            <person name="Caufield P.W."/>
            <person name="Cui Y."/>
            <person name="Zhang H."/>
            <person name="O'Toole P.W."/>
        </authorList>
    </citation>
    <scope>NUCLEOTIDE SEQUENCE [LARGE SCALE GENOMIC DNA]</scope>
    <source>
        <strain evidence="3 4">DSM 20605</strain>
    </source>
</reference>
<dbReference type="RefSeq" id="WP_056970772.1">
    <property type="nucleotide sequence ID" value="NZ_AYYX01000082.1"/>
</dbReference>
<evidence type="ECO:0000256" key="1">
    <source>
        <dbReference type="ARBA" id="ARBA00005721"/>
    </source>
</evidence>
<dbReference type="PATRIC" id="fig|1133569.4.peg.2211"/>